<evidence type="ECO:0000313" key="3">
    <source>
        <dbReference type="Proteomes" id="UP000594260"/>
    </source>
</evidence>
<dbReference type="OrthoDB" id="6478961at2759"/>
<evidence type="ECO:0000313" key="2">
    <source>
        <dbReference type="EnsemblMetazoa" id="XP_022653343"/>
    </source>
</evidence>
<name>A0A7M7JNY4_VARDE</name>
<dbReference type="RefSeq" id="XP_022653343.1">
    <property type="nucleotide sequence ID" value="XM_022797608.1"/>
</dbReference>
<evidence type="ECO:0000256" key="1">
    <source>
        <dbReference type="SAM" id="MobiDB-lite"/>
    </source>
</evidence>
<proteinExistence type="predicted"/>
<dbReference type="AlphaFoldDB" id="A0A7M7JNY4"/>
<dbReference type="InParanoid" id="A0A7M7JNY4"/>
<sequence length="326" mass="36786">MTVLEQEVSSNLGLLVALRLGLKPATPAKHLLQEARKVYNCAASRLERWLVAMDGENLVQIVMWRFSRSFDELKMSILNDLDTGFESLHFLMQVAPRFMPEMVNSALQQVACDYLWTKTVIEKAFRLWPLAAGCNSDKRLFREVLIQLYKYVTKSLITWLTQHGPSIPAASPVLDELAKVIELLLKSVQCIAHHGSLSKTHKRLSLKSLFSGRALALMRPPTNSQDLDSTNIKKKFSVKSQKRLESAFVEQMKYLRRDIGQRKNSVKCARWLALAVPQEVQNEPMLLRSDSLASISPISPSGPYTSQLSSQLGSTRTNSRNNKKST</sequence>
<dbReference type="EnsemblMetazoa" id="XM_022797608">
    <property type="protein sequence ID" value="XP_022653343"/>
    <property type="gene ID" value="LOC111247064"/>
</dbReference>
<feature type="compositionally biased region" description="Polar residues" evidence="1">
    <location>
        <begin position="298"/>
        <end position="320"/>
    </location>
</feature>
<dbReference type="GeneID" id="111247064"/>
<accession>A0A7M7JNY4</accession>
<feature type="region of interest" description="Disordered" evidence="1">
    <location>
        <begin position="298"/>
        <end position="326"/>
    </location>
</feature>
<organism evidence="2 3">
    <name type="scientific">Varroa destructor</name>
    <name type="common">Honeybee mite</name>
    <dbReference type="NCBI Taxonomy" id="109461"/>
    <lineage>
        <taxon>Eukaryota</taxon>
        <taxon>Metazoa</taxon>
        <taxon>Ecdysozoa</taxon>
        <taxon>Arthropoda</taxon>
        <taxon>Chelicerata</taxon>
        <taxon>Arachnida</taxon>
        <taxon>Acari</taxon>
        <taxon>Parasitiformes</taxon>
        <taxon>Mesostigmata</taxon>
        <taxon>Gamasina</taxon>
        <taxon>Dermanyssoidea</taxon>
        <taxon>Varroidae</taxon>
        <taxon>Varroa</taxon>
    </lineage>
</organism>
<dbReference type="KEGG" id="vde:111247064"/>
<dbReference type="Proteomes" id="UP000594260">
    <property type="component" value="Unplaced"/>
</dbReference>
<keyword evidence="3" id="KW-1185">Reference proteome</keyword>
<protein>
    <submittedName>
        <fullName evidence="2">Uncharacterized protein</fullName>
    </submittedName>
</protein>
<reference evidence="2" key="1">
    <citation type="submission" date="2021-01" db="UniProtKB">
        <authorList>
            <consortium name="EnsemblMetazoa"/>
        </authorList>
    </citation>
    <scope>IDENTIFICATION</scope>
</reference>